<dbReference type="AlphaFoldDB" id="A0A183F6D9"/>
<dbReference type="OrthoDB" id="5877200at2759"/>
<dbReference type="EMBL" id="UZAH01002107">
    <property type="protein sequence ID" value="VDO21001.1"/>
    <property type="molecule type" value="Genomic_DNA"/>
</dbReference>
<dbReference type="Proteomes" id="UP000050761">
    <property type="component" value="Unassembled WGS sequence"/>
</dbReference>
<name>A0A183F6D9_HELPZ</name>
<reference evidence="4" key="2">
    <citation type="submission" date="2019-09" db="UniProtKB">
        <authorList>
            <consortium name="WormBaseParasite"/>
        </authorList>
    </citation>
    <scope>IDENTIFICATION</scope>
</reference>
<evidence type="ECO:0000313" key="2">
    <source>
        <dbReference type="EMBL" id="VDO21001.1"/>
    </source>
</evidence>
<feature type="region of interest" description="Disordered" evidence="1">
    <location>
        <begin position="1"/>
        <end position="52"/>
    </location>
</feature>
<organism evidence="3 4">
    <name type="scientific">Heligmosomoides polygyrus</name>
    <name type="common">Parasitic roundworm</name>
    <dbReference type="NCBI Taxonomy" id="6339"/>
    <lineage>
        <taxon>Eukaryota</taxon>
        <taxon>Metazoa</taxon>
        <taxon>Ecdysozoa</taxon>
        <taxon>Nematoda</taxon>
        <taxon>Chromadorea</taxon>
        <taxon>Rhabditida</taxon>
        <taxon>Rhabditina</taxon>
        <taxon>Rhabditomorpha</taxon>
        <taxon>Strongyloidea</taxon>
        <taxon>Heligmosomidae</taxon>
        <taxon>Heligmosomoides</taxon>
    </lineage>
</organism>
<feature type="region of interest" description="Disordered" evidence="1">
    <location>
        <begin position="165"/>
        <end position="239"/>
    </location>
</feature>
<accession>A0A3P7TII4</accession>
<feature type="compositionally biased region" description="Pro residues" evidence="1">
    <location>
        <begin position="173"/>
        <end position="191"/>
    </location>
</feature>
<feature type="region of interest" description="Disordered" evidence="1">
    <location>
        <begin position="93"/>
        <end position="123"/>
    </location>
</feature>
<dbReference type="WBParaSite" id="HPBE_0000173101-mRNA-1">
    <property type="protein sequence ID" value="HPBE_0000173101-mRNA-1"/>
    <property type="gene ID" value="HPBE_0000173101"/>
</dbReference>
<gene>
    <name evidence="2" type="ORF">HPBE_LOCUS1732</name>
</gene>
<accession>A0A183F6D9</accession>
<sequence>MRARLSKKKQPAPPPPPVGLRGSADKDSRTVETPVLWRPQFPNSPPNSQSEITIKTPDKIEQHCTSSVVLERPNILGADAKIGLDDAIPLPTSVRDPRDCNPLTTSDAKPILDRCSTPVPKPRTAHWMTELPEEERNRISTLWVEATGESEVPDDRCRVKETVAMYEGRLKKGPPPRPPPPSRRRAPPPPTETNGFPLVHQTACDHPEGTAAAEDGNQSCAPTMNGNEQSASGEEHVEANATLPQGPEEVLFLFFLLLTAAELEFL</sequence>
<protein>
    <submittedName>
        <fullName evidence="2 4">Uncharacterized protein</fullName>
    </submittedName>
</protein>
<evidence type="ECO:0000256" key="1">
    <source>
        <dbReference type="SAM" id="MobiDB-lite"/>
    </source>
</evidence>
<feature type="compositionally biased region" description="Basic residues" evidence="1">
    <location>
        <begin position="1"/>
        <end position="10"/>
    </location>
</feature>
<keyword evidence="3" id="KW-1185">Reference proteome</keyword>
<evidence type="ECO:0000313" key="4">
    <source>
        <dbReference type="WBParaSite" id="HPBE_0000173101-mRNA-1"/>
    </source>
</evidence>
<proteinExistence type="predicted"/>
<evidence type="ECO:0000313" key="3">
    <source>
        <dbReference type="Proteomes" id="UP000050761"/>
    </source>
</evidence>
<feature type="compositionally biased region" description="Polar residues" evidence="1">
    <location>
        <begin position="216"/>
        <end position="232"/>
    </location>
</feature>
<reference evidence="2 3" key="1">
    <citation type="submission" date="2018-11" db="EMBL/GenBank/DDBJ databases">
        <authorList>
            <consortium name="Pathogen Informatics"/>
        </authorList>
    </citation>
    <scope>NUCLEOTIDE SEQUENCE [LARGE SCALE GENOMIC DNA]</scope>
</reference>